<organism evidence="3 4">
    <name type="scientific">Comamonas serinivorans</name>
    <dbReference type="NCBI Taxonomy" id="1082851"/>
    <lineage>
        <taxon>Bacteria</taxon>
        <taxon>Pseudomonadati</taxon>
        <taxon>Pseudomonadota</taxon>
        <taxon>Betaproteobacteria</taxon>
        <taxon>Burkholderiales</taxon>
        <taxon>Comamonadaceae</taxon>
        <taxon>Comamonas</taxon>
    </lineage>
</organism>
<dbReference type="EMBL" id="CP021455">
    <property type="protein sequence ID" value="ARU04549.1"/>
    <property type="molecule type" value="Genomic_DNA"/>
</dbReference>
<dbReference type="AlphaFoldDB" id="A0A1Y0EMJ2"/>
<evidence type="ECO:0000313" key="4">
    <source>
        <dbReference type="Proteomes" id="UP000196138"/>
    </source>
</evidence>
<evidence type="ECO:0000313" key="3">
    <source>
        <dbReference type="EMBL" id="ARU04549.1"/>
    </source>
</evidence>
<sequence>MPDHPDHTFQATRHIAAPPAQVFAALTDPARLARWWGPNGFTNEVSLCEMRPGGRWVFVMHGPDGRAYPNENVFETLTPPQADHPDQPAQFVVRHVGAPLFRLHLTLHADGAGTRVEWAQVFDSAEVAAQLAALVVPANAQNLNRLSAEVLGAAPP</sequence>
<protein>
    <recommendedName>
        <fullName evidence="2">Activator of Hsp90 ATPase homologue 1/2-like C-terminal domain-containing protein</fullName>
    </recommendedName>
</protein>
<dbReference type="Gene3D" id="3.30.530.20">
    <property type="match status" value="1"/>
</dbReference>
<dbReference type="RefSeq" id="WP_087279335.1">
    <property type="nucleotide sequence ID" value="NZ_CP021455.1"/>
</dbReference>
<dbReference type="InterPro" id="IPR013538">
    <property type="entry name" value="ASHA1/2-like_C"/>
</dbReference>
<dbReference type="SUPFAM" id="SSF55961">
    <property type="entry name" value="Bet v1-like"/>
    <property type="match status" value="1"/>
</dbReference>
<keyword evidence="4" id="KW-1185">Reference proteome</keyword>
<evidence type="ECO:0000259" key="2">
    <source>
        <dbReference type="Pfam" id="PF08327"/>
    </source>
</evidence>
<evidence type="ECO:0000256" key="1">
    <source>
        <dbReference type="ARBA" id="ARBA00006817"/>
    </source>
</evidence>
<comment type="similarity">
    <text evidence="1">Belongs to the AHA1 family.</text>
</comment>
<dbReference type="OrthoDB" id="9805228at2"/>
<proteinExistence type="inferred from homology"/>
<accession>A0A1Y0EMJ2</accession>
<dbReference type="InterPro" id="IPR023393">
    <property type="entry name" value="START-like_dom_sf"/>
</dbReference>
<reference evidence="3 4" key="1">
    <citation type="submission" date="2017-05" db="EMBL/GenBank/DDBJ databases">
        <authorList>
            <person name="Song R."/>
            <person name="Chenine A.L."/>
            <person name="Ruprecht R.M."/>
        </authorList>
    </citation>
    <scope>NUCLEOTIDE SEQUENCE [LARGE SCALE GENOMIC DNA]</scope>
    <source>
        <strain evidence="3 4">DSM 26136</strain>
    </source>
</reference>
<feature type="domain" description="Activator of Hsp90 ATPase homologue 1/2-like C-terminal" evidence="2">
    <location>
        <begin position="16"/>
        <end position="146"/>
    </location>
</feature>
<gene>
    <name evidence="3" type="ORF">CCO03_07540</name>
</gene>
<name>A0A1Y0EMJ2_9BURK</name>
<dbReference type="KEGG" id="cser:CCO03_07540"/>
<dbReference type="Proteomes" id="UP000196138">
    <property type="component" value="Chromosome"/>
</dbReference>
<dbReference type="Pfam" id="PF08327">
    <property type="entry name" value="AHSA1"/>
    <property type="match status" value="1"/>
</dbReference>